<dbReference type="InterPro" id="IPR050904">
    <property type="entry name" value="Adhesion/Biosynth-related"/>
</dbReference>
<dbReference type="GO" id="GO:0050839">
    <property type="term" value="F:cell adhesion molecule binding"/>
    <property type="evidence" value="ECO:0007669"/>
    <property type="project" value="TreeGrafter"/>
</dbReference>
<dbReference type="GO" id="GO:0031012">
    <property type="term" value="C:extracellular matrix"/>
    <property type="evidence" value="ECO:0007669"/>
    <property type="project" value="TreeGrafter"/>
</dbReference>
<organism evidence="4 5">
    <name type="scientific">Hyalella azteca</name>
    <name type="common">Amphipod</name>
    <dbReference type="NCBI Taxonomy" id="294128"/>
    <lineage>
        <taxon>Eukaryota</taxon>
        <taxon>Metazoa</taxon>
        <taxon>Ecdysozoa</taxon>
        <taxon>Arthropoda</taxon>
        <taxon>Crustacea</taxon>
        <taxon>Multicrustacea</taxon>
        <taxon>Malacostraca</taxon>
        <taxon>Eumalacostraca</taxon>
        <taxon>Peracarida</taxon>
        <taxon>Amphipoda</taxon>
        <taxon>Senticaudata</taxon>
        <taxon>Talitrida</taxon>
        <taxon>Talitroidea</taxon>
        <taxon>Hyalellidae</taxon>
        <taxon>Hyalella</taxon>
    </lineage>
</organism>
<feature type="domain" description="FAS1" evidence="3">
    <location>
        <begin position="678"/>
        <end position="807"/>
    </location>
</feature>
<feature type="domain" description="FAS1" evidence="3">
    <location>
        <begin position="1816"/>
        <end position="1941"/>
    </location>
</feature>
<feature type="region of interest" description="Disordered" evidence="1">
    <location>
        <begin position="1130"/>
        <end position="1189"/>
    </location>
</feature>
<dbReference type="SUPFAM" id="SSF82153">
    <property type="entry name" value="FAS1 domain"/>
    <property type="match status" value="4"/>
</dbReference>
<dbReference type="KEGG" id="hazt:108675177"/>
<dbReference type="InterPro" id="IPR036378">
    <property type="entry name" value="FAS1_dom_sf"/>
</dbReference>
<feature type="compositionally biased region" description="Basic and acidic residues" evidence="1">
    <location>
        <begin position="1434"/>
        <end position="1455"/>
    </location>
</feature>
<feature type="region of interest" description="Disordered" evidence="1">
    <location>
        <begin position="1227"/>
        <end position="1255"/>
    </location>
</feature>
<evidence type="ECO:0000256" key="1">
    <source>
        <dbReference type="SAM" id="MobiDB-lite"/>
    </source>
</evidence>
<evidence type="ECO:0000313" key="4">
    <source>
        <dbReference type="Proteomes" id="UP000694843"/>
    </source>
</evidence>
<feature type="compositionally biased region" description="Polar residues" evidence="1">
    <location>
        <begin position="418"/>
        <end position="442"/>
    </location>
</feature>
<dbReference type="GO" id="GO:0007155">
    <property type="term" value="P:cell adhesion"/>
    <property type="evidence" value="ECO:0007669"/>
    <property type="project" value="TreeGrafter"/>
</dbReference>
<dbReference type="Gene3D" id="2.30.180.10">
    <property type="entry name" value="FAS1 domain"/>
    <property type="match status" value="4"/>
</dbReference>
<feature type="compositionally biased region" description="Polar residues" evidence="1">
    <location>
        <begin position="1130"/>
        <end position="1145"/>
    </location>
</feature>
<evidence type="ECO:0000256" key="2">
    <source>
        <dbReference type="SAM" id="SignalP"/>
    </source>
</evidence>
<proteinExistence type="predicted"/>
<reference evidence="5" key="1">
    <citation type="submission" date="2025-08" db="UniProtKB">
        <authorList>
            <consortium name="RefSeq"/>
        </authorList>
    </citation>
    <scope>IDENTIFICATION</scope>
    <source>
        <tissue evidence="5">Whole organism</tissue>
    </source>
</reference>
<feature type="region of interest" description="Disordered" evidence="1">
    <location>
        <begin position="1035"/>
        <end position="1056"/>
    </location>
</feature>
<feature type="compositionally biased region" description="Polar residues" evidence="1">
    <location>
        <begin position="1155"/>
        <end position="1179"/>
    </location>
</feature>
<feature type="domain" description="FAS1" evidence="3">
    <location>
        <begin position="546"/>
        <end position="674"/>
    </location>
</feature>
<dbReference type="GO" id="GO:0005615">
    <property type="term" value="C:extracellular space"/>
    <property type="evidence" value="ECO:0007669"/>
    <property type="project" value="TreeGrafter"/>
</dbReference>
<feature type="domain" description="FAS1" evidence="3">
    <location>
        <begin position="1680"/>
        <end position="1812"/>
    </location>
</feature>
<feature type="region of interest" description="Disordered" evidence="1">
    <location>
        <begin position="1418"/>
        <end position="1456"/>
    </location>
</feature>
<accession>A0A8B7NY08</accession>
<feature type="compositionally biased region" description="Polar residues" evidence="1">
    <location>
        <begin position="456"/>
        <end position="466"/>
    </location>
</feature>
<dbReference type="PANTHER" id="PTHR10900">
    <property type="entry name" value="PERIOSTIN-RELATED"/>
    <property type="match status" value="1"/>
</dbReference>
<evidence type="ECO:0000259" key="3">
    <source>
        <dbReference type="PROSITE" id="PS50213"/>
    </source>
</evidence>
<feature type="chain" id="PRO_5034579822" evidence="2">
    <location>
        <begin position="27"/>
        <end position="1945"/>
    </location>
</feature>
<feature type="region of interest" description="Disordered" evidence="1">
    <location>
        <begin position="417"/>
        <end position="487"/>
    </location>
</feature>
<dbReference type="OrthoDB" id="286301at2759"/>
<dbReference type="Pfam" id="PF02469">
    <property type="entry name" value="Fasciclin"/>
    <property type="match status" value="4"/>
</dbReference>
<dbReference type="PANTHER" id="PTHR10900:SF124">
    <property type="entry name" value="FI05614P"/>
    <property type="match status" value="1"/>
</dbReference>
<dbReference type="InterPro" id="IPR000782">
    <property type="entry name" value="FAS1_domain"/>
</dbReference>
<sequence length="1945" mass="207021">MQRCCTTMSVMLSVIVTALLVKSAISQPTFAVLPPVPKSVAANAHHAKISEFVRLWTEALEIDGEDNGPALRINFEVRTVAAPDDFHMLNLTPQHLLNPLYIRNQSYAALRKEFLLDHIFYDAIDLNDPALTQPAGLLVPAFSGKQLELRFDDKLGLVAGGVRVTAAMTLQDGTRLLTLNGFLFNSRQRVNSALDDILGTARHADLNTPLGPPLDLSSSLPQPPAPPSLQNLARQPPRVISPPALPPGFSAQPEAPVRSIAQPPSPPPGFSAQLQPASRLTVQPPAAPLGFSTQPQSSPRFFTQRPASQLLSQQQTLPTLAPPSLTNAPVSPVSSSLPAVASSTLTSRGKSFIASSDVDAQNLHQHLGSESNKFDAQTVMQVGEHSNEFVVLNQEVSPQQINSAGFQSFGVPLPTGPLESQNFGESQLTNGIGSATIKQPSPTALHESHLAAANAKSHSGSGASHPQHQDSSHHGSGNELGVSKLEDPSTTHSQFFVNLGEQVGVPLPGLENSGDVRPGNDFSLSTGNAFTVTLDDDSVLGSVEDNLDTIKDIMEKEDLESALEILQETNLLDQLMDEKSGTFLLLAPTNEALSRLSSAELDELKSNSLFSYHIIPLGEMPAPEVINDSTFATLLGEPVRFNVYNGKVFVNGKGLVRGDIRVPRGTIQVVDGVLRPPLGDLQAVLQNSESQVTRTAALLTMHGRTLSKDTPITVLAPLDASITSKGFSWPELLENPEMAASLLNGHTIAGSWYSQGLERQRTLTSSAGMNITFRKDFDGTMTANGIPIIVSDLSAVDGVAHVLADLIPNTDLGSDATASQTNILDQIRTGIIEKAQNNFNGVPNSLVSSELQGFKSVDDTGIQPQFNLNLGSLHSAGVKNDASRGVPQISGLYQTPVEDNFNFNVAPSPSIFQQPHTNAGADQNVPSYGILSPTDPITSFVPDFDSTSGEQVHDLSDNQGISIESASFGHALEEAGDHGTITPTNVRVPLPDANIGPQGIPTTDFGAPADSTYGVSNTRLPIDVGIPLPEASLGSVSPSPDYGAVSPGSTSSNEEGNLIISEGVGIPLPEITVGVQAPSAAFDTSFNDLGSSLPDAKVDIQMENFDFNTDSLPNDDSLVTIAETIAQFDQSQTHGSDISGTQSVGSFAPEPDFPTASTTGDVQQPFSGTPSTVGTSDLSQPPAFIPSAAPPAGNVPSFLTLYNAPDLSSDERTDPFFSAIPADSLRTLSSSSTQNTDGSTGLSAGRSLSSSPDSAQRVNNVFISTPELEPGQINPFDLSSRNKFDNFSPKNEGSTALEISIDDDGHDSFFVITRGNLNLKDVIDGLDENIKKHIHILDSPSIFYNNSVTELALQKSLPPQLLDEIRSTLNANNMTFENIGFSSASGLLTARTSNNFPASQATLTRDESVVLSSNSAKSSLSVDSGIGRESSTTRTDDISAKASTPDHLEKTDTDAPKAALNETIALTGSRKSTQGSLVRTPLLSSVKTSVNNKRVQSRVLINNKAFITDSNTHSPLLEFGTTAIDEIIDLDGITTESLDVEITTLSPKTQKSLDLVSELNNFIEEHQNAQLLQEQRFPIIVLAENEFSFTTHSPNDVTTTSFDLTTDSSVTEIFEDVSVNTDIPVISEILPPSTDFPLSNFPTNSTVQISGRSSLAAAARKSLLEQQLQSDDAVSASHEQEINVIEFLRQQNLTAFADMLELTGLNRDMIRGGPWTIFAPSNEGIEIVRLSGGLDLSMKDLRHLAAYHVVPRVLTRDMFTEKARLPTLYAGYSLYMESSDNLWSAGGGLVSDSSSVHAGPSTWVIHGVDRVLYAPHGNLLTTMALAPALTNFTTLLAANSRIRRMLQGRRPVTVIAPSNAAMARLPPGISPSEAWLQSHIAEGFRYSVCFPRYPSLTTLAGTNITTSTNSSTGVVSINGVAASYLDITAANGVLHVVDDLIVSGS</sequence>
<gene>
    <name evidence="5" type="primary">LOC108675177</name>
</gene>
<keyword evidence="4" id="KW-1185">Reference proteome</keyword>
<dbReference type="RefSeq" id="XP_018018658.1">
    <property type="nucleotide sequence ID" value="XM_018163169.2"/>
</dbReference>
<keyword evidence="2" id="KW-0732">Signal</keyword>
<protein>
    <submittedName>
        <fullName evidence="5">Uncharacterized protein LOC108675177</fullName>
    </submittedName>
</protein>
<name>A0A8B7NY08_HYAAZ</name>
<evidence type="ECO:0000313" key="5">
    <source>
        <dbReference type="RefSeq" id="XP_018018658.1"/>
    </source>
</evidence>
<dbReference type="SMART" id="SM00554">
    <property type="entry name" value="FAS1"/>
    <property type="match status" value="4"/>
</dbReference>
<dbReference type="Proteomes" id="UP000694843">
    <property type="component" value="Unplaced"/>
</dbReference>
<dbReference type="GO" id="GO:0030198">
    <property type="term" value="P:extracellular matrix organization"/>
    <property type="evidence" value="ECO:0007669"/>
    <property type="project" value="TreeGrafter"/>
</dbReference>
<dbReference type="GeneID" id="108675177"/>
<feature type="signal peptide" evidence="2">
    <location>
        <begin position="1"/>
        <end position="26"/>
    </location>
</feature>
<dbReference type="PROSITE" id="PS50213">
    <property type="entry name" value="FAS1"/>
    <property type="match status" value="4"/>
</dbReference>
<feature type="region of interest" description="Disordered" evidence="1">
    <location>
        <begin position="209"/>
        <end position="274"/>
    </location>
</feature>